<feature type="domain" description="Sulfatase-modifying factor enzyme-like" evidence="1">
    <location>
        <begin position="183"/>
        <end position="300"/>
    </location>
</feature>
<evidence type="ECO:0000313" key="2">
    <source>
        <dbReference type="EMBL" id="MBB5205168.1"/>
    </source>
</evidence>
<organism evidence="2 3">
    <name type="scientific">Inhella inkyongensis</name>
    <dbReference type="NCBI Taxonomy" id="392593"/>
    <lineage>
        <taxon>Bacteria</taxon>
        <taxon>Pseudomonadati</taxon>
        <taxon>Pseudomonadota</taxon>
        <taxon>Betaproteobacteria</taxon>
        <taxon>Burkholderiales</taxon>
        <taxon>Sphaerotilaceae</taxon>
        <taxon>Inhella</taxon>
    </lineage>
</organism>
<evidence type="ECO:0000313" key="3">
    <source>
        <dbReference type="Proteomes" id="UP000554837"/>
    </source>
</evidence>
<dbReference type="EMBL" id="JACHHO010000003">
    <property type="protein sequence ID" value="MBB5205168.1"/>
    <property type="molecule type" value="Genomic_DNA"/>
</dbReference>
<gene>
    <name evidence="2" type="ORF">HNQ51_002487</name>
</gene>
<accession>A0A840S6N1</accession>
<sequence>MNSVAVSSSRQAGPAELTQLWQALRAELLSTHAQLPRTLPLRSEWNPPAWELGHVAWFAERWTLRQPEPERGAAADPDAALPPGHCADEFFNSSHVPHDSRWSLDLPDPLPLLDAQLQASLARLAQQPHEDAALYLYRLAVMHEAQHLEAAWMTLRALGRRLPAPSARSPGGELSIEAQRVVLGARGPGFAFDNEFAAHSQPVAAFAIDRRLRRWGEVLPWVESAYRDNRHWSLAGLAWRASRPHPQGLQHQGSHWCGPDGQALDLDAPAEGLSAFEAEAWCAWAGRRLAGEAEWQAACAHPDFEWGELWEWTADAFAPFPGFTPHPYRDYSQPWFDGQHRLLKGASRCTPAVLVAPSLRNFYLPGRSDAMAGLRSCA</sequence>
<dbReference type="Proteomes" id="UP000554837">
    <property type="component" value="Unassembled WGS sequence"/>
</dbReference>
<dbReference type="InterPro" id="IPR016187">
    <property type="entry name" value="CTDL_fold"/>
</dbReference>
<dbReference type="InterPro" id="IPR051043">
    <property type="entry name" value="Sulfatase_Mod_Factor_Kinase"/>
</dbReference>
<comment type="caution">
    <text evidence="2">The sequence shown here is derived from an EMBL/GenBank/DDBJ whole genome shotgun (WGS) entry which is preliminary data.</text>
</comment>
<dbReference type="Gene3D" id="3.90.1580.10">
    <property type="entry name" value="paralog of FGE (formylglycine-generating enzyme)"/>
    <property type="match status" value="1"/>
</dbReference>
<feature type="domain" description="Sulfatase-modifying factor enzyme-like" evidence="1">
    <location>
        <begin position="307"/>
        <end position="375"/>
    </location>
</feature>
<proteinExistence type="predicted"/>
<dbReference type="InterPro" id="IPR005532">
    <property type="entry name" value="SUMF_dom"/>
</dbReference>
<dbReference type="PANTHER" id="PTHR23150">
    <property type="entry name" value="SULFATASE MODIFYING FACTOR 1, 2"/>
    <property type="match status" value="1"/>
</dbReference>
<dbReference type="RefSeq" id="WP_246071472.1">
    <property type="nucleotide sequence ID" value="NZ_CP040709.1"/>
</dbReference>
<dbReference type="Pfam" id="PF03781">
    <property type="entry name" value="FGE-sulfatase"/>
    <property type="match status" value="2"/>
</dbReference>
<keyword evidence="3" id="KW-1185">Reference proteome</keyword>
<dbReference type="InterPro" id="IPR042095">
    <property type="entry name" value="SUMF_sf"/>
</dbReference>
<reference evidence="2 3" key="1">
    <citation type="submission" date="2020-08" db="EMBL/GenBank/DDBJ databases">
        <title>Genomic Encyclopedia of Type Strains, Phase IV (KMG-IV): sequencing the most valuable type-strain genomes for metagenomic binning, comparative biology and taxonomic classification.</title>
        <authorList>
            <person name="Goeker M."/>
        </authorList>
    </citation>
    <scope>NUCLEOTIDE SEQUENCE [LARGE SCALE GENOMIC DNA]</scope>
    <source>
        <strain evidence="2 3">DSM 23958</strain>
    </source>
</reference>
<evidence type="ECO:0000259" key="1">
    <source>
        <dbReference type="Pfam" id="PF03781"/>
    </source>
</evidence>
<protein>
    <submittedName>
        <fullName evidence="2">Formylglycine-generating enzyme required for sulfatase activity</fullName>
    </submittedName>
</protein>
<dbReference type="SUPFAM" id="SSF56436">
    <property type="entry name" value="C-type lectin-like"/>
    <property type="match status" value="1"/>
</dbReference>
<dbReference type="AlphaFoldDB" id="A0A840S6N1"/>
<name>A0A840S6N1_9BURK</name>